<sequence>MTDRLMRRKDCKSFKNAQYMKFQKSISASDFSEAPTQSSIPGTPDPRRIRKGFSQDFPLPDSAPSDRRDGHERQCWQNCRHR</sequence>
<proteinExistence type="predicted"/>
<organism evidence="2 3">
    <name type="scientific">Caerostris extrusa</name>
    <name type="common">Bark spider</name>
    <name type="synonym">Caerostris bankana</name>
    <dbReference type="NCBI Taxonomy" id="172846"/>
    <lineage>
        <taxon>Eukaryota</taxon>
        <taxon>Metazoa</taxon>
        <taxon>Ecdysozoa</taxon>
        <taxon>Arthropoda</taxon>
        <taxon>Chelicerata</taxon>
        <taxon>Arachnida</taxon>
        <taxon>Araneae</taxon>
        <taxon>Araneomorphae</taxon>
        <taxon>Entelegynae</taxon>
        <taxon>Araneoidea</taxon>
        <taxon>Araneidae</taxon>
        <taxon>Caerostris</taxon>
    </lineage>
</organism>
<evidence type="ECO:0000313" key="3">
    <source>
        <dbReference type="Proteomes" id="UP001054945"/>
    </source>
</evidence>
<dbReference type="AlphaFoldDB" id="A0AAV4QTQ7"/>
<reference evidence="2 3" key="1">
    <citation type="submission" date="2021-06" db="EMBL/GenBank/DDBJ databases">
        <title>Caerostris extrusa draft genome.</title>
        <authorList>
            <person name="Kono N."/>
            <person name="Arakawa K."/>
        </authorList>
    </citation>
    <scope>NUCLEOTIDE SEQUENCE [LARGE SCALE GENOMIC DNA]</scope>
</reference>
<dbReference type="Proteomes" id="UP001054945">
    <property type="component" value="Unassembled WGS sequence"/>
</dbReference>
<dbReference type="EMBL" id="BPLR01006859">
    <property type="protein sequence ID" value="GIY12855.1"/>
    <property type="molecule type" value="Genomic_DNA"/>
</dbReference>
<evidence type="ECO:0000313" key="2">
    <source>
        <dbReference type="EMBL" id="GIY12855.1"/>
    </source>
</evidence>
<protein>
    <submittedName>
        <fullName evidence="2">Uncharacterized protein</fullName>
    </submittedName>
</protein>
<feature type="region of interest" description="Disordered" evidence="1">
    <location>
        <begin position="25"/>
        <end position="82"/>
    </location>
</feature>
<feature type="compositionally biased region" description="Polar residues" evidence="1">
    <location>
        <begin position="25"/>
        <end position="41"/>
    </location>
</feature>
<evidence type="ECO:0000256" key="1">
    <source>
        <dbReference type="SAM" id="MobiDB-lite"/>
    </source>
</evidence>
<gene>
    <name evidence="2" type="ORF">CEXT_328951</name>
</gene>
<feature type="compositionally biased region" description="Basic and acidic residues" evidence="1">
    <location>
        <begin position="64"/>
        <end position="74"/>
    </location>
</feature>
<accession>A0AAV4QTQ7</accession>
<keyword evidence="3" id="KW-1185">Reference proteome</keyword>
<name>A0AAV4QTQ7_CAEEX</name>
<comment type="caution">
    <text evidence="2">The sequence shown here is derived from an EMBL/GenBank/DDBJ whole genome shotgun (WGS) entry which is preliminary data.</text>
</comment>